<evidence type="ECO:0000256" key="3">
    <source>
        <dbReference type="ARBA" id="ARBA00023293"/>
    </source>
</evidence>
<dbReference type="Gene3D" id="3.30.450.260">
    <property type="entry name" value="Haem NO binding associated domain"/>
    <property type="match status" value="1"/>
</dbReference>
<dbReference type="PANTHER" id="PTHR45655:SF1">
    <property type="entry name" value="SOLUBLE GUANYLATE CYCLASE GCY-37"/>
    <property type="match status" value="1"/>
</dbReference>
<evidence type="ECO:0000256" key="2">
    <source>
        <dbReference type="ARBA" id="ARBA00022741"/>
    </source>
</evidence>
<protein>
    <recommendedName>
        <fullName evidence="1">guanylate cyclase</fullName>
        <ecNumber evidence="1">4.6.1.2</ecNumber>
    </recommendedName>
</protein>
<evidence type="ECO:0000313" key="7">
    <source>
        <dbReference type="Proteomes" id="UP001328107"/>
    </source>
</evidence>
<dbReference type="InterPro" id="IPR011645">
    <property type="entry name" value="HNOB_dom_associated"/>
</dbReference>
<keyword evidence="3" id="KW-0141">cGMP biosynthesis</keyword>
<evidence type="ECO:0000259" key="4">
    <source>
        <dbReference type="Pfam" id="PF07700"/>
    </source>
</evidence>
<keyword evidence="2" id="KW-0547">Nucleotide-binding</keyword>
<evidence type="ECO:0000256" key="1">
    <source>
        <dbReference type="ARBA" id="ARBA00012202"/>
    </source>
</evidence>
<dbReference type="Pfam" id="PF07700">
    <property type="entry name" value="HNOB"/>
    <property type="match status" value="1"/>
</dbReference>
<accession>A0AAN5HYD1</accession>
<dbReference type="SUPFAM" id="SSF111126">
    <property type="entry name" value="Ligand-binding domain in the NO signalling and Golgi transport"/>
    <property type="match status" value="1"/>
</dbReference>
<dbReference type="Proteomes" id="UP001328107">
    <property type="component" value="Unassembled WGS sequence"/>
</dbReference>
<dbReference type="AlphaFoldDB" id="A0AAN5HYD1"/>
<proteinExistence type="predicted"/>
<dbReference type="InterPro" id="IPR024096">
    <property type="entry name" value="NO_sig/Golgi_transp_ligand-bd"/>
</dbReference>
<sequence>SKGGLSSIDDVDPSNAYDDADTFAVVGICLEVTNWSLGELMENFGDFFVVWAVEVGYDKMLLAMANNLHDFLDNLNFMHYFINQCSFHSEMRGPNFKCIQIDEETLQLQYISRRRGLNALVLGLVYRAARVLYNIEITIGITTVTEYARDTATDIHTIYKIKLDTAPPHSSTTEHFSKSKKKDHSLIESANFPVKLRDFNQIFPCHICFDRDLIIEHVGSFLLNEYNLGDRKGMRLK</sequence>
<dbReference type="EC" id="4.6.1.2" evidence="1"/>
<evidence type="ECO:0000259" key="5">
    <source>
        <dbReference type="Pfam" id="PF07701"/>
    </source>
</evidence>
<organism evidence="6 7">
    <name type="scientific">Pristionchus mayeri</name>
    <dbReference type="NCBI Taxonomy" id="1317129"/>
    <lineage>
        <taxon>Eukaryota</taxon>
        <taxon>Metazoa</taxon>
        <taxon>Ecdysozoa</taxon>
        <taxon>Nematoda</taxon>
        <taxon>Chromadorea</taxon>
        <taxon>Rhabditida</taxon>
        <taxon>Rhabditina</taxon>
        <taxon>Diplogasteromorpha</taxon>
        <taxon>Diplogasteroidea</taxon>
        <taxon>Neodiplogasteridae</taxon>
        <taxon>Pristionchus</taxon>
    </lineage>
</organism>
<dbReference type="InterPro" id="IPR038158">
    <property type="entry name" value="H-NOX_domain_sf"/>
</dbReference>
<dbReference type="GO" id="GO:0004383">
    <property type="term" value="F:guanylate cyclase activity"/>
    <property type="evidence" value="ECO:0007669"/>
    <property type="project" value="UniProtKB-EC"/>
</dbReference>
<keyword evidence="7" id="KW-1185">Reference proteome</keyword>
<dbReference type="InterPro" id="IPR042463">
    <property type="entry name" value="HNOB_dom_associated_sf"/>
</dbReference>
<name>A0AAN5HYD1_9BILA</name>
<feature type="domain" description="Haem NO binding associated" evidence="5">
    <location>
        <begin position="193"/>
        <end position="235"/>
    </location>
</feature>
<comment type="caution">
    <text evidence="6">The sequence shown here is derived from an EMBL/GenBank/DDBJ whole genome shotgun (WGS) entry which is preliminary data.</text>
</comment>
<dbReference type="GO" id="GO:0020037">
    <property type="term" value="F:heme binding"/>
    <property type="evidence" value="ECO:0007669"/>
    <property type="project" value="InterPro"/>
</dbReference>
<dbReference type="GO" id="GO:0070482">
    <property type="term" value="P:response to oxygen levels"/>
    <property type="evidence" value="ECO:0007669"/>
    <property type="project" value="TreeGrafter"/>
</dbReference>
<dbReference type="Gene3D" id="3.90.1520.10">
    <property type="entry name" value="H-NOX domain"/>
    <property type="match status" value="1"/>
</dbReference>
<dbReference type="PANTHER" id="PTHR45655">
    <property type="entry name" value="GUANYLATE CYCLASE SOLUBLE SUBUNIT BETA-2"/>
    <property type="match status" value="1"/>
</dbReference>
<dbReference type="InterPro" id="IPR011644">
    <property type="entry name" value="Heme_NO-bd"/>
</dbReference>
<dbReference type="GO" id="GO:0019934">
    <property type="term" value="P:cGMP-mediated signaling"/>
    <property type="evidence" value="ECO:0007669"/>
    <property type="project" value="TreeGrafter"/>
</dbReference>
<dbReference type="GO" id="GO:0008074">
    <property type="term" value="C:guanylate cyclase complex, soluble"/>
    <property type="evidence" value="ECO:0007669"/>
    <property type="project" value="TreeGrafter"/>
</dbReference>
<feature type="non-terminal residue" evidence="6">
    <location>
        <position position="1"/>
    </location>
</feature>
<feature type="domain" description="Heme NO-binding" evidence="4">
    <location>
        <begin position="11"/>
        <end position="139"/>
    </location>
</feature>
<evidence type="ECO:0000313" key="6">
    <source>
        <dbReference type="EMBL" id="GMR45478.1"/>
    </source>
</evidence>
<dbReference type="GO" id="GO:0000166">
    <property type="term" value="F:nucleotide binding"/>
    <property type="evidence" value="ECO:0007669"/>
    <property type="project" value="UniProtKB-KW"/>
</dbReference>
<dbReference type="Pfam" id="PF07701">
    <property type="entry name" value="HNOBA"/>
    <property type="match status" value="1"/>
</dbReference>
<reference evidence="7" key="1">
    <citation type="submission" date="2022-10" db="EMBL/GenBank/DDBJ databases">
        <title>Genome assembly of Pristionchus species.</title>
        <authorList>
            <person name="Yoshida K."/>
            <person name="Sommer R.J."/>
        </authorList>
    </citation>
    <scope>NUCLEOTIDE SEQUENCE [LARGE SCALE GENOMIC DNA]</scope>
    <source>
        <strain evidence="7">RS5460</strain>
    </source>
</reference>
<gene>
    <name evidence="6" type="ORF">PMAYCL1PPCAC_15673</name>
</gene>
<feature type="non-terminal residue" evidence="6">
    <location>
        <position position="237"/>
    </location>
</feature>
<dbReference type="EMBL" id="BTRK01000004">
    <property type="protein sequence ID" value="GMR45478.1"/>
    <property type="molecule type" value="Genomic_DNA"/>
</dbReference>